<dbReference type="Gene3D" id="1.25.40.10">
    <property type="entry name" value="Tetratricopeptide repeat domain"/>
    <property type="match status" value="1"/>
</dbReference>
<keyword evidence="6" id="KW-0472">Membrane</keyword>
<feature type="transmembrane region" description="Helical" evidence="6">
    <location>
        <begin position="398"/>
        <end position="418"/>
    </location>
</feature>
<organism evidence="8 9">
    <name type="scientific">Bacteroides uniformis</name>
    <dbReference type="NCBI Taxonomy" id="820"/>
    <lineage>
        <taxon>Bacteria</taxon>
        <taxon>Pseudomonadati</taxon>
        <taxon>Bacteroidota</taxon>
        <taxon>Bacteroidia</taxon>
        <taxon>Bacteroidales</taxon>
        <taxon>Bacteroidaceae</taxon>
        <taxon>Bacteroides</taxon>
    </lineage>
</organism>
<gene>
    <name evidence="8" type="primary">pleC_1</name>
    <name evidence="8" type="ORF">ERS852510_00514</name>
</gene>
<dbReference type="Proteomes" id="UP000095766">
    <property type="component" value="Unassembled WGS sequence"/>
</dbReference>
<evidence type="ECO:0000256" key="3">
    <source>
        <dbReference type="ARBA" id="ARBA00022679"/>
    </source>
</evidence>
<reference evidence="8 9" key="1">
    <citation type="submission" date="2015-09" db="EMBL/GenBank/DDBJ databases">
        <authorList>
            <consortium name="Pathogen Informatics"/>
        </authorList>
    </citation>
    <scope>NUCLEOTIDE SEQUENCE [LARGE SCALE GENOMIC DNA]</scope>
    <source>
        <strain evidence="8 9">2789STDY5834898</strain>
    </source>
</reference>
<evidence type="ECO:0000256" key="1">
    <source>
        <dbReference type="ARBA" id="ARBA00000085"/>
    </source>
</evidence>
<keyword evidence="6" id="KW-1133">Transmembrane helix</keyword>
<dbReference type="Gene3D" id="1.10.287.130">
    <property type="match status" value="1"/>
</dbReference>
<dbReference type="InterPro" id="IPR036097">
    <property type="entry name" value="HisK_dim/P_sf"/>
</dbReference>
<keyword evidence="4 8" id="KW-0418">Kinase</keyword>
<evidence type="ECO:0000256" key="2">
    <source>
        <dbReference type="ARBA" id="ARBA00012438"/>
    </source>
</evidence>
<dbReference type="InterPro" id="IPR003661">
    <property type="entry name" value="HisK_dim/P_dom"/>
</dbReference>
<feature type="domain" description="Histidine kinase" evidence="7">
    <location>
        <begin position="453"/>
        <end position="653"/>
    </location>
</feature>
<dbReference type="PROSITE" id="PS50109">
    <property type="entry name" value="HIS_KIN"/>
    <property type="match status" value="1"/>
</dbReference>
<keyword evidence="3 8" id="KW-0808">Transferase</keyword>
<evidence type="ECO:0000259" key="7">
    <source>
        <dbReference type="PROSITE" id="PS50109"/>
    </source>
</evidence>
<dbReference type="EC" id="2.7.13.3" evidence="2"/>
<protein>
    <recommendedName>
        <fullName evidence="2">histidine kinase</fullName>
        <ecNumber evidence="2">2.7.13.3</ecNumber>
    </recommendedName>
</protein>
<comment type="catalytic activity">
    <reaction evidence="1">
        <text>ATP + protein L-histidine = ADP + protein N-phospho-L-histidine.</text>
        <dbReference type="EC" id="2.7.13.3"/>
    </reaction>
</comment>
<evidence type="ECO:0000256" key="6">
    <source>
        <dbReference type="SAM" id="Phobius"/>
    </source>
</evidence>
<evidence type="ECO:0000256" key="4">
    <source>
        <dbReference type="ARBA" id="ARBA00022777"/>
    </source>
</evidence>
<dbReference type="InterPro" id="IPR005467">
    <property type="entry name" value="His_kinase_dom"/>
</dbReference>
<evidence type="ECO:0000313" key="9">
    <source>
        <dbReference type="Proteomes" id="UP000095766"/>
    </source>
</evidence>
<dbReference type="PANTHER" id="PTHR43711">
    <property type="entry name" value="TWO-COMPONENT HISTIDINE KINASE"/>
    <property type="match status" value="1"/>
</dbReference>
<dbReference type="SUPFAM" id="SSF47384">
    <property type="entry name" value="Homodimeric domain of signal transducing histidine kinase"/>
    <property type="match status" value="1"/>
</dbReference>
<dbReference type="SMART" id="SM00388">
    <property type="entry name" value="HisKA"/>
    <property type="match status" value="1"/>
</dbReference>
<dbReference type="EMBL" id="CZAO01000002">
    <property type="protein sequence ID" value="CUO95717.1"/>
    <property type="molecule type" value="Genomic_DNA"/>
</dbReference>
<dbReference type="AlphaFoldDB" id="A0A174JCT7"/>
<dbReference type="GO" id="GO:0000155">
    <property type="term" value="F:phosphorelay sensor kinase activity"/>
    <property type="evidence" value="ECO:0007669"/>
    <property type="project" value="InterPro"/>
</dbReference>
<evidence type="ECO:0000256" key="5">
    <source>
        <dbReference type="ARBA" id="ARBA00023012"/>
    </source>
</evidence>
<proteinExistence type="predicted"/>
<dbReference type="InterPro" id="IPR050736">
    <property type="entry name" value="Sensor_HK_Regulatory"/>
</dbReference>
<sequence length="653" mass="75466">MKRILILIHVLFCGYICPLLAEDTGAVRYQDSILKVADTLPATLVRLTYLRDMAYKHQYAPYNMTFSTRLYEEARRQKNAFYENMGAYYLAACYDKKHDPDSLSYWVDVLKDFVPQVGTYDYYLEQKAAISRALASKRQIEKAVYVAKETLEESKLRHSNNGMIAAYNSLGCAYGVSSRPNEALDSFLEAYRNFSPQTKASLKVDILSRIAQVYGNGGKDSLKLPYLHEMDMTLQTVISKEPETRKNWSNFEIDCEVKYILHYMNRKNFTVAHEHIEKVKKLLEPHVDPVFWLNVQLIQLQYYAKTDEYDKSIALIDEVTPTVLNNYVSTFATLINYKASTQYDKGDIDGAIETRRYLIRKQDSLNNAFSANQLKQVKEIYHIDELLLEKQKIQDMNYRIGFIFLGVCLLLMLLFYLYTRYVSGKIAVVEKKTAEAALQAETDNIAKERLKSEISHDIRTPLNVVVGFAELLTGKEELDKETKREYGQMIQTNAESLLNYVNSILELSRLESGKIQYEDEECDIIQLCSEVLDKVNGREESTVSVSLQTDLKEQLARTDRRWFDTLLVSMLTPSENDTARYEAIIRIRRDRTRSALYFDVVNAPFAKVHFENKTSLIRHEINAHFIHYFGGIYKVQTEAEEGPTISFTIPCRD</sequence>
<accession>A0A174JCT7</accession>
<keyword evidence="5" id="KW-0902">Two-component regulatory system</keyword>
<dbReference type="InterPro" id="IPR011990">
    <property type="entry name" value="TPR-like_helical_dom_sf"/>
</dbReference>
<name>A0A174JCT7_BACUN</name>
<dbReference type="Pfam" id="PF00512">
    <property type="entry name" value="HisKA"/>
    <property type="match status" value="1"/>
</dbReference>
<keyword evidence="6" id="KW-0812">Transmembrane</keyword>
<dbReference type="CDD" id="cd00082">
    <property type="entry name" value="HisKA"/>
    <property type="match status" value="1"/>
</dbReference>
<dbReference type="PANTHER" id="PTHR43711:SF26">
    <property type="entry name" value="SENSOR HISTIDINE KINASE RCSC"/>
    <property type="match status" value="1"/>
</dbReference>
<dbReference type="RefSeq" id="WP_057252472.1">
    <property type="nucleotide sequence ID" value="NZ_CZAO01000002.1"/>
</dbReference>
<evidence type="ECO:0000313" key="8">
    <source>
        <dbReference type="EMBL" id="CUO95717.1"/>
    </source>
</evidence>